<feature type="signal peptide" evidence="1">
    <location>
        <begin position="1"/>
        <end position="24"/>
    </location>
</feature>
<dbReference type="AlphaFoldDB" id="A0A1Z5JCB4"/>
<proteinExistence type="predicted"/>
<gene>
    <name evidence="2" type="ORF">FisN_7Lh006</name>
</gene>
<name>A0A1Z5JCB4_FISSO</name>
<dbReference type="Proteomes" id="UP000198406">
    <property type="component" value="Unassembled WGS sequence"/>
</dbReference>
<dbReference type="OrthoDB" id="48679at2759"/>
<evidence type="ECO:0000256" key="1">
    <source>
        <dbReference type="SAM" id="SignalP"/>
    </source>
</evidence>
<evidence type="ECO:0000313" key="2">
    <source>
        <dbReference type="EMBL" id="GAX11647.1"/>
    </source>
</evidence>
<feature type="chain" id="PRO_5013369112" evidence="1">
    <location>
        <begin position="25"/>
        <end position="742"/>
    </location>
</feature>
<evidence type="ECO:0000313" key="3">
    <source>
        <dbReference type="Proteomes" id="UP000198406"/>
    </source>
</evidence>
<dbReference type="InParanoid" id="A0A1Z5JCB4"/>
<sequence length="742" mass="85789">MGRASLLFSQCIVALTIFLVVVDHRELTKQIMIDTNTQKNVKSDSKVVNETEAVLTQERIRPPFLPDQVLEQYIQWHSERTLTDNNHRQYALIYYYCPNRAGNILHSMFNTAIWAIIHNRTILWKYDTDFSDPNTVHECQKILQRARWLPSWDEWAPRLNLTEPIPIEMDPLRIQEYQQYQTVVFPMIPDQMSRHKQFFRVDWRDDPMHKRNHRQYIMAMDDAAIRRTGRLYRYGIDYLLGMLFREFFTIHAPVSFQTEADDFTVALHSRHTVVGDDGSFITDETRCLETLLLNRTQSAKCIVYLMSDRPSTVHLLKEWLEDRNCTGVSNDDYASMASSPLLFRDEHGPNPGVGFIRDLALVSQARSALVGDPGRSSFMLLQEIVDYDRRIDDWRWGRDSPETIPFCQLPGRYGKGYNYGPGTPRFIAHWHNQLLEPVQVLQQYKSEHSDDALKKLENPSNQSYLIGYLPCSLEDDSIEEKLRSFLHDFLLAIATNRTLLVKYTNKTTICSRPAISVQEWLPSYDEWKESFPVRELSGNSLKPNRTSFTSLAKHELKTLLAKKNSSVITAPSELLDMLYKEGTNFLYGALLHESIQLRSTFETTLSPDPQGIRVLWYDTGDLHGHMTFILQETSRCLEPVLSNATDACQITFLQAQGDSDQVKVISNYFPTCTIIEVQAIMLPDLLQLSRDPTWSAFAGPREGLMTSVSSLLRESLVYQRREVIWKLGRFPPSVPDVLLCEY</sequence>
<comment type="caution">
    <text evidence="2">The sequence shown here is derived from an EMBL/GenBank/DDBJ whole genome shotgun (WGS) entry which is preliminary data.</text>
</comment>
<organism evidence="2 3">
    <name type="scientific">Fistulifera solaris</name>
    <name type="common">Oleaginous diatom</name>
    <dbReference type="NCBI Taxonomy" id="1519565"/>
    <lineage>
        <taxon>Eukaryota</taxon>
        <taxon>Sar</taxon>
        <taxon>Stramenopiles</taxon>
        <taxon>Ochrophyta</taxon>
        <taxon>Bacillariophyta</taxon>
        <taxon>Bacillariophyceae</taxon>
        <taxon>Bacillariophycidae</taxon>
        <taxon>Naviculales</taxon>
        <taxon>Naviculaceae</taxon>
        <taxon>Fistulifera</taxon>
    </lineage>
</organism>
<keyword evidence="1" id="KW-0732">Signal</keyword>
<keyword evidence="3" id="KW-1185">Reference proteome</keyword>
<reference evidence="2 3" key="1">
    <citation type="journal article" date="2015" name="Plant Cell">
        <title>Oil accumulation by the oleaginous diatom Fistulifera solaris as revealed by the genome and transcriptome.</title>
        <authorList>
            <person name="Tanaka T."/>
            <person name="Maeda Y."/>
            <person name="Veluchamy A."/>
            <person name="Tanaka M."/>
            <person name="Abida H."/>
            <person name="Marechal E."/>
            <person name="Bowler C."/>
            <person name="Muto M."/>
            <person name="Sunaga Y."/>
            <person name="Tanaka M."/>
            <person name="Yoshino T."/>
            <person name="Taniguchi T."/>
            <person name="Fukuda Y."/>
            <person name="Nemoto M."/>
            <person name="Matsumoto M."/>
            <person name="Wong P.S."/>
            <person name="Aburatani S."/>
            <person name="Fujibuchi W."/>
        </authorList>
    </citation>
    <scope>NUCLEOTIDE SEQUENCE [LARGE SCALE GENOMIC DNA]</scope>
    <source>
        <strain evidence="2 3">JPCC DA0580</strain>
    </source>
</reference>
<accession>A0A1Z5JCB4</accession>
<dbReference type="EMBL" id="BDSP01000044">
    <property type="protein sequence ID" value="GAX11647.1"/>
    <property type="molecule type" value="Genomic_DNA"/>
</dbReference>
<protein>
    <submittedName>
        <fullName evidence="2">Uncharacterized protein</fullName>
    </submittedName>
</protein>